<dbReference type="EMBL" id="CP098248">
    <property type="protein sequence ID" value="WAV98018.1"/>
    <property type="molecule type" value="Genomic_DNA"/>
</dbReference>
<evidence type="ECO:0000313" key="3">
    <source>
        <dbReference type="Proteomes" id="UP001164794"/>
    </source>
</evidence>
<dbReference type="Proteomes" id="UP001164794">
    <property type="component" value="Chromosome"/>
</dbReference>
<reference evidence="2" key="1">
    <citation type="journal article" date="2022" name="Front. Microbiol.">
        <title>New perspectives on an old grouping: The genomic and phenotypic variability of Oxalobacter formigenes and the implications for calcium oxalate stone prevention.</title>
        <authorList>
            <person name="Chmiel J.A."/>
            <person name="Carr C."/>
            <person name="Stuivenberg G.A."/>
            <person name="Venema R."/>
            <person name="Chanyi R.M."/>
            <person name="Al K.F."/>
            <person name="Giguere D."/>
            <person name="Say H."/>
            <person name="Akouris P.P."/>
            <person name="Dominguez Romero S.A."/>
            <person name="Kwong A."/>
            <person name="Tai V."/>
            <person name="Koval S.F."/>
            <person name="Razvi H."/>
            <person name="Bjazevic J."/>
            <person name="Burton J.P."/>
        </authorList>
    </citation>
    <scope>NUCLEOTIDE SEQUENCE</scope>
    <source>
        <strain evidence="2">HOxNP-1</strain>
    </source>
</reference>
<feature type="region of interest" description="Disordered" evidence="1">
    <location>
        <begin position="288"/>
        <end position="310"/>
    </location>
</feature>
<proteinExistence type="predicted"/>
<organism evidence="2 3">
    <name type="scientific">Oxalobacter aliiformigenes</name>
    <dbReference type="NCBI Taxonomy" id="2946593"/>
    <lineage>
        <taxon>Bacteria</taxon>
        <taxon>Pseudomonadati</taxon>
        <taxon>Pseudomonadota</taxon>
        <taxon>Betaproteobacteria</taxon>
        <taxon>Burkholderiales</taxon>
        <taxon>Oxalobacteraceae</taxon>
        <taxon>Oxalobacter</taxon>
    </lineage>
</organism>
<dbReference type="RefSeq" id="WP_269265630.1">
    <property type="nucleotide sequence ID" value="NZ_CP098248.1"/>
</dbReference>
<protein>
    <submittedName>
        <fullName evidence="2">Uncharacterized protein</fullName>
    </submittedName>
</protein>
<keyword evidence="3" id="KW-1185">Reference proteome</keyword>
<evidence type="ECO:0000313" key="2">
    <source>
        <dbReference type="EMBL" id="WAV98018.1"/>
    </source>
</evidence>
<evidence type="ECO:0000256" key="1">
    <source>
        <dbReference type="SAM" id="MobiDB-lite"/>
    </source>
</evidence>
<gene>
    <name evidence="2" type="ORF">NB645_04635</name>
</gene>
<sequence length="310" mass="33726">MLIPTKFNGFVESRRLYFKGGGSSDARKMEQERQARVDAAVKAINDIFDPQPYVTVDLDNRVTSYDPSQTYYLADGSVFDPTSTRTEIKRTHHWGSGAKPFEGRYTTYDPVTVTYTDWDKINNAIASGALYGSKTVTPDGREKLYEDQRDAVYEINSREVNRQYGDAERNNRFGLARHGLMGGSADVDSNARLQEITNEGLMKASGIADSAAASLRAKDESARQNLISMAQSGIDTGTAQKMAVESLDSTSQEAQGARSGASVGDLFGGLSQAYLRYNNLDGSGTNLFNTGNQGSSLSTRSSYGGNTSRS</sequence>
<name>A0ABY7JK81_9BURK</name>
<accession>A0ABY7JK81</accession>